<accession>A0A7C3ZJ61</accession>
<gene>
    <name evidence="1" type="ORF">ENR15_05945</name>
</gene>
<comment type="caution">
    <text evidence="1">The sequence shown here is derived from an EMBL/GenBank/DDBJ whole genome shotgun (WGS) entry which is preliminary data.</text>
</comment>
<organism evidence="1">
    <name type="scientific">Planktothricoides sp. SpSt-374</name>
    <dbReference type="NCBI Taxonomy" id="2282167"/>
    <lineage>
        <taxon>Bacteria</taxon>
        <taxon>Bacillati</taxon>
        <taxon>Cyanobacteriota</taxon>
        <taxon>Cyanophyceae</taxon>
        <taxon>Oscillatoriophycideae</taxon>
        <taxon>Oscillatoriales</taxon>
        <taxon>Oscillatoriaceae</taxon>
        <taxon>Planktothricoides</taxon>
    </lineage>
</organism>
<sequence length="84" mass="9708">MTKSIMDPESFELALDIIDLYLELQQQREYVLTKKLSLSPQPQFTNITPKRDVSGDKDLMDNKAIAYKVVSQSKYLRWLQAGTI</sequence>
<dbReference type="AlphaFoldDB" id="A0A7C3ZJ61"/>
<reference evidence="1" key="1">
    <citation type="journal article" date="2020" name="mSystems">
        <title>Genome- and Community-Level Interaction Insights into Carbon Utilization and Element Cycling Functions of Hydrothermarchaeota in Hydrothermal Sediment.</title>
        <authorList>
            <person name="Zhou Z."/>
            <person name="Liu Y."/>
            <person name="Xu W."/>
            <person name="Pan J."/>
            <person name="Luo Z.H."/>
            <person name="Li M."/>
        </authorList>
    </citation>
    <scope>NUCLEOTIDE SEQUENCE [LARGE SCALE GENOMIC DNA]</scope>
    <source>
        <strain evidence="1">SpSt-374</strain>
    </source>
</reference>
<dbReference type="EMBL" id="DSPX01000057">
    <property type="protein sequence ID" value="HGG00202.1"/>
    <property type="molecule type" value="Genomic_DNA"/>
</dbReference>
<proteinExistence type="predicted"/>
<protein>
    <submittedName>
        <fullName evidence="1">Uncharacterized protein</fullName>
    </submittedName>
</protein>
<evidence type="ECO:0000313" key="1">
    <source>
        <dbReference type="EMBL" id="HGG00202.1"/>
    </source>
</evidence>
<name>A0A7C3ZJ61_9CYAN</name>